<organism evidence="13 14">
    <name type="scientific">Hibiscus syriacus</name>
    <name type="common">Rose of Sharon</name>
    <dbReference type="NCBI Taxonomy" id="106335"/>
    <lineage>
        <taxon>Eukaryota</taxon>
        <taxon>Viridiplantae</taxon>
        <taxon>Streptophyta</taxon>
        <taxon>Embryophyta</taxon>
        <taxon>Tracheophyta</taxon>
        <taxon>Spermatophyta</taxon>
        <taxon>Magnoliopsida</taxon>
        <taxon>eudicotyledons</taxon>
        <taxon>Gunneridae</taxon>
        <taxon>Pentapetalae</taxon>
        <taxon>rosids</taxon>
        <taxon>malvids</taxon>
        <taxon>Malvales</taxon>
        <taxon>Malvaceae</taxon>
        <taxon>Malvoideae</taxon>
        <taxon>Hibiscus</taxon>
    </lineage>
</organism>
<dbReference type="InterPro" id="IPR002401">
    <property type="entry name" value="Cyt_P450_E_grp-I"/>
</dbReference>
<evidence type="ECO:0000256" key="1">
    <source>
        <dbReference type="ARBA" id="ARBA00004167"/>
    </source>
</evidence>
<dbReference type="GO" id="GO:0016020">
    <property type="term" value="C:membrane"/>
    <property type="evidence" value="ECO:0007669"/>
    <property type="project" value="UniProtKB-SubCell"/>
</dbReference>
<evidence type="ECO:0000256" key="3">
    <source>
        <dbReference type="ARBA" id="ARBA00022617"/>
    </source>
</evidence>
<dbReference type="FunFam" id="1.10.630.10:FF:000026">
    <property type="entry name" value="Cytochrome P450 82C4"/>
    <property type="match status" value="1"/>
</dbReference>
<evidence type="ECO:0000256" key="12">
    <source>
        <dbReference type="RuleBase" id="RU000461"/>
    </source>
</evidence>
<evidence type="ECO:0000313" key="13">
    <source>
        <dbReference type="EMBL" id="KAE8681799.1"/>
    </source>
</evidence>
<evidence type="ECO:0000256" key="2">
    <source>
        <dbReference type="ARBA" id="ARBA00010617"/>
    </source>
</evidence>
<evidence type="ECO:0000256" key="10">
    <source>
        <dbReference type="ARBA" id="ARBA00023136"/>
    </source>
</evidence>
<protein>
    <submittedName>
        <fullName evidence="13">ER lumen protein retaining receptor family protein isoform 1</fullName>
    </submittedName>
</protein>
<dbReference type="Gene3D" id="1.10.630.10">
    <property type="entry name" value="Cytochrome P450"/>
    <property type="match status" value="1"/>
</dbReference>
<accession>A0A6A2YR14</accession>
<gene>
    <name evidence="13" type="ORF">F3Y22_tig00111308pilonHSYRG00005</name>
</gene>
<sequence>MLYNLWRRRTYRQYNSAGGGLLAPEPSGALPFIGHLHLLHTQRTGARTLAAIADKYGPVFTIRLGRFRALIISSREAVRDCFTVNDRVFANRPMSNAGTYLGYDEASFGFASYGPYWREIRKLVVVELLSVHKIGLLKHVQVSEVNAFIKHLYLFANKNEQVPNQKISMSQRLEALIVNMMVRMIAGKRYSSAPDGEADEEAQRVIKFIKEFSSVVATVTTVSEVVPFLKWMDKWSSQVKSMKRISTEMESLIETWIDEHKLKNPKTTANNNDDDQNFIHVMLSKIKDDDESIYGHRRENIIKATITMLIAAGIETTAIAMTWMLSNLMNNRHALKRAQQELDLKIGRRRWAEESDMEELVYLQAIIKETLRLYPPAPLLIPHVPMEDCCVGGYRIPKGTRLFVNAWKLHRDPRIWSNPEEFEPERFLTNHENVDVLGQNFELVSFGSGRRSCPGTNWALQAIRLTMARLLQGFDLKTPLNAPVDMTEDQSASATMTKATPLQLVLTPRLPHHLYQL</sequence>
<keyword evidence="8 11" id="KW-0408">Iron</keyword>
<evidence type="ECO:0000256" key="9">
    <source>
        <dbReference type="ARBA" id="ARBA00023033"/>
    </source>
</evidence>
<evidence type="ECO:0000256" key="8">
    <source>
        <dbReference type="ARBA" id="ARBA00023004"/>
    </source>
</evidence>
<comment type="subcellular location">
    <subcellularLocation>
        <location evidence="1">Membrane</location>
        <topology evidence="1">Single-pass membrane protein</topology>
    </subcellularLocation>
</comment>
<dbReference type="PROSITE" id="PS00086">
    <property type="entry name" value="CYTOCHROME_P450"/>
    <property type="match status" value="1"/>
</dbReference>
<dbReference type="PANTHER" id="PTHR47947">
    <property type="entry name" value="CYTOCHROME P450 82C3-RELATED"/>
    <property type="match status" value="1"/>
</dbReference>
<keyword evidence="14" id="KW-1185">Reference proteome</keyword>
<keyword evidence="4" id="KW-0812">Transmembrane</keyword>
<dbReference type="InterPro" id="IPR036396">
    <property type="entry name" value="Cyt_P450_sf"/>
</dbReference>
<dbReference type="InterPro" id="IPR050651">
    <property type="entry name" value="Plant_Cytochrome_P450_Monoox"/>
</dbReference>
<comment type="caution">
    <text evidence="13">The sequence shown here is derived from an EMBL/GenBank/DDBJ whole genome shotgun (WGS) entry which is preliminary data.</text>
</comment>
<name>A0A6A2YR14_HIBSY</name>
<dbReference type="InterPro" id="IPR001128">
    <property type="entry name" value="Cyt_P450"/>
</dbReference>
<reference evidence="13" key="1">
    <citation type="submission" date="2019-09" db="EMBL/GenBank/DDBJ databases">
        <title>Draft genome information of white flower Hibiscus syriacus.</title>
        <authorList>
            <person name="Kim Y.-M."/>
        </authorList>
    </citation>
    <scope>NUCLEOTIDE SEQUENCE [LARGE SCALE GENOMIC DNA]</scope>
    <source>
        <strain evidence="13">YM2019G1</strain>
    </source>
</reference>
<dbReference type="GO" id="GO:0016709">
    <property type="term" value="F:oxidoreductase activity, acting on paired donors, with incorporation or reduction of molecular oxygen, NAD(P)H as one donor, and incorporation of one atom of oxygen"/>
    <property type="evidence" value="ECO:0007669"/>
    <property type="project" value="UniProtKB-ARBA"/>
</dbReference>
<dbReference type="AlphaFoldDB" id="A0A6A2YR14"/>
<dbReference type="InterPro" id="IPR017972">
    <property type="entry name" value="Cyt_P450_CS"/>
</dbReference>
<keyword evidence="7 12" id="KW-0560">Oxidoreductase</keyword>
<keyword evidence="9 12" id="KW-0503">Monooxygenase</keyword>
<keyword evidence="6" id="KW-1133">Transmembrane helix</keyword>
<dbReference type="Proteomes" id="UP000436088">
    <property type="component" value="Unassembled WGS sequence"/>
</dbReference>
<evidence type="ECO:0000256" key="5">
    <source>
        <dbReference type="ARBA" id="ARBA00022723"/>
    </source>
</evidence>
<keyword evidence="5 11" id="KW-0479">Metal-binding</keyword>
<keyword evidence="10" id="KW-0472">Membrane</keyword>
<dbReference type="PRINTS" id="PR00385">
    <property type="entry name" value="P450"/>
</dbReference>
<evidence type="ECO:0000256" key="11">
    <source>
        <dbReference type="PIRSR" id="PIRSR602401-1"/>
    </source>
</evidence>
<keyword evidence="13" id="KW-0675">Receptor</keyword>
<dbReference type="EMBL" id="VEPZ02001300">
    <property type="protein sequence ID" value="KAE8681799.1"/>
    <property type="molecule type" value="Genomic_DNA"/>
</dbReference>
<dbReference type="Pfam" id="PF00067">
    <property type="entry name" value="p450"/>
    <property type="match status" value="1"/>
</dbReference>
<comment type="cofactor">
    <cofactor evidence="11">
        <name>heme</name>
        <dbReference type="ChEBI" id="CHEBI:30413"/>
    </cofactor>
</comment>
<proteinExistence type="inferred from homology"/>
<comment type="similarity">
    <text evidence="2 12">Belongs to the cytochrome P450 family.</text>
</comment>
<keyword evidence="3 11" id="KW-0349">Heme</keyword>
<evidence type="ECO:0000313" key="14">
    <source>
        <dbReference type="Proteomes" id="UP000436088"/>
    </source>
</evidence>
<evidence type="ECO:0000256" key="4">
    <source>
        <dbReference type="ARBA" id="ARBA00022692"/>
    </source>
</evidence>
<dbReference type="PRINTS" id="PR00463">
    <property type="entry name" value="EP450I"/>
</dbReference>
<dbReference type="GO" id="GO:0020037">
    <property type="term" value="F:heme binding"/>
    <property type="evidence" value="ECO:0007669"/>
    <property type="project" value="InterPro"/>
</dbReference>
<dbReference type="SUPFAM" id="SSF48264">
    <property type="entry name" value="Cytochrome P450"/>
    <property type="match status" value="1"/>
</dbReference>
<dbReference type="PANTHER" id="PTHR47947:SF1">
    <property type="entry name" value="CYTOCHROME P450 82E3"/>
    <property type="match status" value="1"/>
</dbReference>
<feature type="binding site" description="axial binding residue" evidence="11">
    <location>
        <position position="453"/>
    </location>
    <ligand>
        <name>heme</name>
        <dbReference type="ChEBI" id="CHEBI:30413"/>
    </ligand>
    <ligandPart>
        <name>Fe</name>
        <dbReference type="ChEBI" id="CHEBI:18248"/>
    </ligandPart>
</feature>
<evidence type="ECO:0000256" key="7">
    <source>
        <dbReference type="ARBA" id="ARBA00023002"/>
    </source>
</evidence>
<dbReference type="GO" id="GO:0005506">
    <property type="term" value="F:iron ion binding"/>
    <property type="evidence" value="ECO:0007669"/>
    <property type="project" value="InterPro"/>
</dbReference>
<evidence type="ECO:0000256" key="6">
    <source>
        <dbReference type="ARBA" id="ARBA00022989"/>
    </source>
</evidence>